<dbReference type="PANTHER" id="PTHR14269:SF61">
    <property type="entry name" value="CDP-DIACYLGLYCEROL--SERINE O-PHOSPHATIDYLTRANSFERASE"/>
    <property type="match status" value="1"/>
</dbReference>
<dbReference type="OrthoDB" id="221913at2157"/>
<evidence type="ECO:0000256" key="4">
    <source>
        <dbReference type="ARBA" id="ARBA00022692"/>
    </source>
</evidence>
<dbReference type="InterPro" id="IPR043130">
    <property type="entry name" value="CDP-OH_PTrfase_TM_dom"/>
</dbReference>
<dbReference type="Pfam" id="PF01066">
    <property type="entry name" value="CDP-OH_P_transf"/>
    <property type="match status" value="1"/>
</dbReference>
<evidence type="ECO:0000256" key="2">
    <source>
        <dbReference type="ARBA" id="ARBA00022516"/>
    </source>
</evidence>
<gene>
    <name evidence="12" type="ORF">MSBR3_2310</name>
</gene>
<dbReference type="InterPro" id="IPR050324">
    <property type="entry name" value="CDP-alcohol_PTase-I"/>
</dbReference>
<dbReference type="GO" id="GO:0003882">
    <property type="term" value="F:CDP-diacylglycerol-serine O-phosphatidyltransferase activity"/>
    <property type="evidence" value="ECO:0007669"/>
    <property type="project" value="UniProtKB-EC"/>
</dbReference>
<feature type="transmembrane region" description="Helical" evidence="11">
    <location>
        <begin position="143"/>
        <end position="161"/>
    </location>
</feature>
<dbReference type="HOGENOM" id="CLU_049944_3_1_2"/>
<keyword evidence="13" id="KW-1185">Reference proteome</keyword>
<keyword evidence="9" id="KW-1208">Phospholipid metabolism</keyword>
<evidence type="ECO:0000256" key="9">
    <source>
        <dbReference type="ARBA" id="ARBA00023264"/>
    </source>
</evidence>
<dbReference type="InterPro" id="IPR026475">
    <property type="entry name" value="Archaetidylserine_synthase"/>
</dbReference>
<feature type="transmembrane region" description="Helical" evidence="11">
    <location>
        <begin position="43"/>
        <end position="63"/>
    </location>
</feature>
<keyword evidence="4 11" id="KW-0812">Transmembrane</keyword>
<dbReference type="KEGG" id="mbak:MSBR3_2310"/>
<dbReference type="InterPro" id="IPR048254">
    <property type="entry name" value="CDP_ALCOHOL_P_TRANSF_CS"/>
</dbReference>
<dbReference type="EC" id="2.7.8.8" evidence="12"/>
<comment type="similarity">
    <text evidence="10">Belongs to the CDP-alcohol phosphatidyltransferase class-I family.</text>
</comment>
<name>A0A0E3SNP5_METBA</name>
<evidence type="ECO:0000256" key="1">
    <source>
        <dbReference type="ARBA" id="ARBA00004141"/>
    </source>
</evidence>
<feature type="transmembrane region" description="Helical" evidence="11">
    <location>
        <begin position="113"/>
        <end position="131"/>
    </location>
</feature>
<comment type="subcellular location">
    <subcellularLocation>
        <location evidence="1">Membrane</location>
        <topology evidence="1">Multi-pass membrane protein</topology>
    </subcellularLocation>
</comment>
<feature type="transmembrane region" description="Helical" evidence="11">
    <location>
        <begin position="167"/>
        <end position="184"/>
    </location>
</feature>
<reference evidence="12" key="1">
    <citation type="submission" date="2014-07" db="EMBL/GenBank/DDBJ databases">
        <title>Methanogenic archaea and the global carbon cycle.</title>
        <authorList>
            <person name="Henriksen J.R."/>
            <person name="Luke J."/>
            <person name="Reinhart S."/>
            <person name="Benedict M.N."/>
            <person name="Youngblut N.D."/>
            <person name="Metcalf M.E."/>
            <person name="Whitaker R.J."/>
            <person name="Metcalf W.W."/>
        </authorList>
    </citation>
    <scope>NUCLEOTIDE SEQUENCE [LARGE SCALE GENOMIC DNA]</scope>
    <source>
        <strain evidence="12">3</strain>
    </source>
</reference>
<keyword evidence="3 10" id="KW-0808">Transferase</keyword>
<keyword evidence="7 11" id="KW-0472">Membrane</keyword>
<evidence type="ECO:0000313" key="12">
    <source>
        <dbReference type="EMBL" id="AKB82888.1"/>
    </source>
</evidence>
<organism evidence="12 13">
    <name type="scientific">Methanosarcina barkeri 3</name>
    <dbReference type="NCBI Taxonomy" id="1434107"/>
    <lineage>
        <taxon>Archaea</taxon>
        <taxon>Methanobacteriati</taxon>
        <taxon>Methanobacteriota</taxon>
        <taxon>Stenosarchaea group</taxon>
        <taxon>Methanomicrobia</taxon>
        <taxon>Methanosarcinales</taxon>
        <taxon>Methanosarcinaceae</taxon>
        <taxon>Methanosarcina</taxon>
    </lineage>
</organism>
<evidence type="ECO:0000313" key="13">
    <source>
        <dbReference type="Proteomes" id="UP000033066"/>
    </source>
</evidence>
<evidence type="ECO:0000256" key="6">
    <source>
        <dbReference type="ARBA" id="ARBA00023098"/>
    </source>
</evidence>
<dbReference type="PANTHER" id="PTHR14269">
    <property type="entry name" value="CDP-DIACYLGLYCEROL--GLYCEROL-3-PHOSPHATE 3-PHOSPHATIDYLTRANSFERASE-RELATED"/>
    <property type="match status" value="1"/>
</dbReference>
<dbReference type="AlphaFoldDB" id="A0A0E3SNP5"/>
<sequence length="263" mass="28826">MNVFQMLRLPDLVSLLNLICGISSIAVAAQATIQAAISQTTAAHNGFVLALILLLIAAIADGADGYIARRFKGGELGEQLDSLADAVSFGVAPALLIYLQFGQINPLVGDPDPLVAVFPVFYAICGVLRLARFNSMASSKTGFEGLPITAGCVMLVTYMLLSEDLVKIDFLLALTLCLSILMVSSVNYPKIRNVRILAFVASIFGITMLLYLYNIEYMRIFSILPFILMLMYIFSPFFKVPLLSNLGSKEYRNKEFSARKEKQ</sequence>
<evidence type="ECO:0000256" key="3">
    <source>
        <dbReference type="ARBA" id="ARBA00022679"/>
    </source>
</evidence>
<keyword evidence="6" id="KW-0443">Lipid metabolism</keyword>
<dbReference type="InterPro" id="IPR000462">
    <property type="entry name" value="CDP-OH_P_trans"/>
</dbReference>
<keyword evidence="8" id="KW-0594">Phospholipid biosynthesis</keyword>
<feature type="transmembrane region" description="Helical" evidence="11">
    <location>
        <begin position="220"/>
        <end position="242"/>
    </location>
</feature>
<dbReference type="GO" id="GO:0008654">
    <property type="term" value="P:phospholipid biosynthetic process"/>
    <property type="evidence" value="ECO:0007669"/>
    <property type="project" value="UniProtKB-KW"/>
</dbReference>
<dbReference type="Proteomes" id="UP000033066">
    <property type="component" value="Chromosome"/>
</dbReference>
<protein>
    <submittedName>
        <fullName evidence="12">CDP-diacylglycerol--serine O-phosphatidyltransferase</fullName>
        <ecNumber evidence="12">2.7.8.8</ecNumber>
    </submittedName>
</protein>
<keyword evidence="5 11" id="KW-1133">Transmembrane helix</keyword>
<accession>A0A0E3SNP5</accession>
<keyword evidence="2" id="KW-0444">Lipid biosynthesis</keyword>
<evidence type="ECO:0000256" key="5">
    <source>
        <dbReference type="ARBA" id="ARBA00022989"/>
    </source>
</evidence>
<dbReference type="NCBIfam" id="TIGR04217">
    <property type="entry name" value="archae_ser_T"/>
    <property type="match status" value="1"/>
</dbReference>
<feature type="transmembrane region" description="Helical" evidence="11">
    <location>
        <begin position="12"/>
        <end position="37"/>
    </location>
</feature>
<evidence type="ECO:0000256" key="8">
    <source>
        <dbReference type="ARBA" id="ARBA00023209"/>
    </source>
</evidence>
<dbReference type="PROSITE" id="PS00379">
    <property type="entry name" value="CDP_ALCOHOL_P_TRANSF"/>
    <property type="match status" value="1"/>
</dbReference>
<proteinExistence type="inferred from homology"/>
<dbReference type="Gene3D" id="1.20.120.1760">
    <property type="match status" value="1"/>
</dbReference>
<evidence type="ECO:0000256" key="11">
    <source>
        <dbReference type="SAM" id="Phobius"/>
    </source>
</evidence>
<feature type="transmembrane region" description="Helical" evidence="11">
    <location>
        <begin position="196"/>
        <end position="214"/>
    </location>
</feature>
<dbReference type="GO" id="GO:0016020">
    <property type="term" value="C:membrane"/>
    <property type="evidence" value="ECO:0007669"/>
    <property type="project" value="UniProtKB-SubCell"/>
</dbReference>
<dbReference type="GeneID" id="24789892"/>
<dbReference type="RefSeq" id="WP_048108506.1">
    <property type="nucleotide sequence ID" value="NZ_CP009517.1"/>
</dbReference>
<evidence type="ECO:0000256" key="7">
    <source>
        <dbReference type="ARBA" id="ARBA00023136"/>
    </source>
</evidence>
<feature type="transmembrane region" description="Helical" evidence="11">
    <location>
        <begin position="83"/>
        <end position="101"/>
    </location>
</feature>
<evidence type="ECO:0000256" key="10">
    <source>
        <dbReference type="RuleBase" id="RU003750"/>
    </source>
</evidence>
<dbReference type="PATRIC" id="fig|1434107.4.peg.2924"/>
<dbReference type="EMBL" id="CP009517">
    <property type="protein sequence ID" value="AKB82888.1"/>
    <property type="molecule type" value="Genomic_DNA"/>
</dbReference>
<dbReference type="STRING" id="1434107.MSBR3_2310"/>